<evidence type="ECO:0000256" key="8">
    <source>
        <dbReference type="ARBA" id="ARBA00023224"/>
    </source>
</evidence>
<keyword evidence="13" id="KW-1185">Reference proteome</keyword>
<feature type="region of interest" description="Disordered" evidence="9">
    <location>
        <begin position="269"/>
        <end position="292"/>
    </location>
</feature>
<dbReference type="InterPro" id="IPR000276">
    <property type="entry name" value="GPCR_Rhodpsn"/>
</dbReference>
<dbReference type="PANTHER" id="PTHR24243:SF224">
    <property type="entry name" value="G-PROTEIN COUPLED RECEPTOR 19-RELATED"/>
    <property type="match status" value="1"/>
</dbReference>
<feature type="transmembrane region" description="Helical" evidence="10">
    <location>
        <begin position="61"/>
        <end position="86"/>
    </location>
</feature>
<feature type="domain" description="G-protein coupled receptors family 1 profile" evidence="11">
    <location>
        <begin position="39"/>
        <end position="215"/>
    </location>
</feature>
<keyword evidence="3 10" id="KW-0812">Transmembrane</keyword>
<feature type="transmembrane region" description="Helical" evidence="10">
    <location>
        <begin position="140"/>
        <end position="161"/>
    </location>
</feature>
<keyword evidence="8" id="KW-0807">Transducer</keyword>
<dbReference type="GO" id="GO:0004930">
    <property type="term" value="F:G protein-coupled receptor activity"/>
    <property type="evidence" value="ECO:0007669"/>
    <property type="project" value="UniProtKB-KW"/>
</dbReference>
<keyword evidence="5" id="KW-0297">G-protein coupled receptor</keyword>
<feature type="transmembrane region" description="Helical" evidence="10">
    <location>
        <begin position="198"/>
        <end position="220"/>
    </location>
</feature>
<feature type="non-terminal residue" evidence="12">
    <location>
        <position position="1"/>
    </location>
</feature>
<keyword evidence="6 10" id="KW-0472">Membrane</keyword>
<dbReference type="SUPFAM" id="SSF81321">
    <property type="entry name" value="Family A G protein-coupled receptor-like"/>
    <property type="match status" value="1"/>
</dbReference>
<dbReference type="EMBL" id="CAJVCH010546449">
    <property type="protein sequence ID" value="CAG7828188.1"/>
    <property type="molecule type" value="Genomic_DNA"/>
</dbReference>
<gene>
    <name evidence="12" type="ORF">AFUS01_LOCUS38133</name>
</gene>
<keyword evidence="4 10" id="KW-1133">Transmembrane helix</keyword>
<evidence type="ECO:0000256" key="1">
    <source>
        <dbReference type="ARBA" id="ARBA00004141"/>
    </source>
</evidence>
<feature type="transmembrane region" description="Helical" evidence="10">
    <location>
        <begin position="20"/>
        <end position="49"/>
    </location>
</feature>
<comment type="caution">
    <text evidence="12">The sequence shown here is derived from an EMBL/GenBank/DDBJ whole genome shotgun (WGS) entry which is preliminary data.</text>
</comment>
<evidence type="ECO:0000256" key="10">
    <source>
        <dbReference type="SAM" id="Phobius"/>
    </source>
</evidence>
<evidence type="ECO:0000256" key="9">
    <source>
        <dbReference type="SAM" id="MobiDB-lite"/>
    </source>
</evidence>
<dbReference type="InterPro" id="IPR017452">
    <property type="entry name" value="GPCR_Rhodpsn_7TM"/>
</dbReference>
<evidence type="ECO:0000256" key="5">
    <source>
        <dbReference type="ARBA" id="ARBA00023040"/>
    </source>
</evidence>
<feature type="compositionally biased region" description="Polar residues" evidence="9">
    <location>
        <begin position="279"/>
        <end position="292"/>
    </location>
</feature>
<comment type="similarity">
    <text evidence="2">Belongs to the G-protein coupled receptor 1 family.</text>
</comment>
<evidence type="ECO:0000256" key="2">
    <source>
        <dbReference type="ARBA" id="ARBA00010663"/>
    </source>
</evidence>
<accession>A0A8J2L8P4</accession>
<keyword evidence="7" id="KW-0675">Receptor</keyword>
<evidence type="ECO:0000313" key="12">
    <source>
        <dbReference type="EMBL" id="CAG7828188.1"/>
    </source>
</evidence>
<dbReference type="AlphaFoldDB" id="A0A8J2L8P4"/>
<organism evidence="12 13">
    <name type="scientific">Allacma fusca</name>
    <dbReference type="NCBI Taxonomy" id="39272"/>
    <lineage>
        <taxon>Eukaryota</taxon>
        <taxon>Metazoa</taxon>
        <taxon>Ecdysozoa</taxon>
        <taxon>Arthropoda</taxon>
        <taxon>Hexapoda</taxon>
        <taxon>Collembola</taxon>
        <taxon>Symphypleona</taxon>
        <taxon>Sminthuridae</taxon>
        <taxon>Allacma</taxon>
    </lineage>
</organism>
<dbReference type="PROSITE" id="PS50262">
    <property type="entry name" value="G_PROTEIN_RECEP_F1_2"/>
    <property type="match status" value="1"/>
</dbReference>
<name>A0A8J2L8P4_9HEXA</name>
<evidence type="ECO:0000313" key="13">
    <source>
        <dbReference type="Proteomes" id="UP000708208"/>
    </source>
</evidence>
<protein>
    <recommendedName>
        <fullName evidence="11">G-protein coupled receptors family 1 profile domain-containing protein</fullName>
    </recommendedName>
</protein>
<dbReference type="Pfam" id="PF00001">
    <property type="entry name" value="7tm_1"/>
    <property type="match status" value="1"/>
</dbReference>
<comment type="subcellular location">
    <subcellularLocation>
        <location evidence="1">Membrane</location>
        <topology evidence="1">Multi-pass membrane protein</topology>
    </subcellularLocation>
</comment>
<dbReference type="OrthoDB" id="5964776at2759"/>
<proteinExistence type="inferred from homology"/>
<dbReference type="GO" id="GO:0005886">
    <property type="term" value="C:plasma membrane"/>
    <property type="evidence" value="ECO:0007669"/>
    <property type="project" value="TreeGrafter"/>
</dbReference>
<evidence type="ECO:0000256" key="3">
    <source>
        <dbReference type="ARBA" id="ARBA00022692"/>
    </source>
</evidence>
<reference evidence="12" key="1">
    <citation type="submission" date="2021-06" db="EMBL/GenBank/DDBJ databases">
        <authorList>
            <person name="Hodson N. C."/>
            <person name="Mongue J. A."/>
            <person name="Jaron S. K."/>
        </authorList>
    </citation>
    <scope>NUCLEOTIDE SEQUENCE</scope>
</reference>
<dbReference type="Proteomes" id="UP000708208">
    <property type="component" value="Unassembled WGS sequence"/>
</dbReference>
<sequence length="370" mass="42057">MTNYAYLEDESDEYILELFYVRVTLIILYTIVFFLCVFGNLIVLIVVTIHWRMRNRLTKFCLANLALADLCVGIFCVYQNLSTYFIDNWILGDFLCKMYLFINGTSHTASILTLVAVCVEQYFAVITPLKFKQILTKTHLKVLVVGVWLVSGLYCSPRLYYLGTIVIPLDMNMTETETICAPQRQYYDSQVLDVVNSIFLFMVPLVLMTVLYTRVGLVLWGNAGNQIPRSTAVATRSLFSDEGSTVTETFGISPHDRIIERPIGNLPRTFHAPRHSKGSRSPNSPTSITPSQFRRRLTDLSPCSLGVRSNLYCTKGLRGRVGHVSKPRTGVFPTQLGMNGLRRTYFLKKIQAQKQLQMKKSILQGKDELK</sequence>
<evidence type="ECO:0000256" key="4">
    <source>
        <dbReference type="ARBA" id="ARBA00022989"/>
    </source>
</evidence>
<evidence type="ECO:0000256" key="7">
    <source>
        <dbReference type="ARBA" id="ARBA00023170"/>
    </source>
</evidence>
<feature type="transmembrane region" description="Helical" evidence="10">
    <location>
        <begin position="98"/>
        <end position="119"/>
    </location>
</feature>
<dbReference type="PANTHER" id="PTHR24243">
    <property type="entry name" value="G-PROTEIN COUPLED RECEPTOR"/>
    <property type="match status" value="1"/>
</dbReference>
<evidence type="ECO:0000256" key="6">
    <source>
        <dbReference type="ARBA" id="ARBA00023136"/>
    </source>
</evidence>
<evidence type="ECO:0000259" key="11">
    <source>
        <dbReference type="PROSITE" id="PS50262"/>
    </source>
</evidence>